<dbReference type="EC" id="6.4.1.8" evidence="4"/>
<dbReference type="SUPFAM" id="SSF53067">
    <property type="entry name" value="Actin-like ATPase domain"/>
    <property type="match status" value="1"/>
</dbReference>
<keyword evidence="4" id="KW-0436">Ligase</keyword>
<feature type="domain" description="Acetophenone carboxylase-like C-terminal" evidence="3">
    <location>
        <begin position="510"/>
        <end position="679"/>
    </location>
</feature>
<evidence type="ECO:0000259" key="1">
    <source>
        <dbReference type="Pfam" id="PF01968"/>
    </source>
</evidence>
<dbReference type="InterPro" id="IPR008040">
    <property type="entry name" value="Hydant_A_N"/>
</dbReference>
<protein>
    <submittedName>
        <fullName evidence="4">Acetophenone carboxylase gamma subunit</fullName>
        <ecNumber evidence="4">6.4.1.8</ecNumber>
    </submittedName>
</protein>
<gene>
    <name evidence="4" type="primary">apc3_10</name>
    <name evidence="4" type="ORF">DSM104329_02019</name>
</gene>
<dbReference type="PANTHER" id="PTHR11365">
    <property type="entry name" value="5-OXOPROLINASE RELATED"/>
    <property type="match status" value="1"/>
</dbReference>
<dbReference type="RefSeq" id="WP_259315306.1">
    <property type="nucleotide sequence ID" value="NZ_CP087164.1"/>
</dbReference>
<dbReference type="Pfam" id="PF01968">
    <property type="entry name" value="Hydantoinase_A"/>
    <property type="match status" value="1"/>
</dbReference>
<dbReference type="InterPro" id="IPR043129">
    <property type="entry name" value="ATPase_NBD"/>
</dbReference>
<evidence type="ECO:0000259" key="2">
    <source>
        <dbReference type="Pfam" id="PF05378"/>
    </source>
</evidence>
<dbReference type="GO" id="GO:0017168">
    <property type="term" value="F:5-oxoprolinase (ATP-hydrolyzing) activity"/>
    <property type="evidence" value="ECO:0007669"/>
    <property type="project" value="TreeGrafter"/>
</dbReference>
<reference evidence="4" key="1">
    <citation type="journal article" date="2022" name="Int. J. Syst. Evol. Microbiol.">
        <title>Pseudomonas aegrilactucae sp. nov. and Pseudomonas morbosilactucae sp. nov., pathogens causing bacterial rot of lettuce in Japan.</title>
        <authorList>
            <person name="Sawada H."/>
            <person name="Fujikawa T."/>
            <person name="Satou M."/>
        </authorList>
    </citation>
    <scope>NUCLEOTIDE SEQUENCE</scope>
    <source>
        <strain evidence="4">0166_1</strain>
    </source>
</reference>
<dbReference type="KEGG" id="sbae:DSM104329_02019"/>
<dbReference type="GO" id="GO:0005829">
    <property type="term" value="C:cytosol"/>
    <property type="evidence" value="ECO:0007669"/>
    <property type="project" value="TreeGrafter"/>
</dbReference>
<keyword evidence="5" id="KW-1185">Reference proteome</keyword>
<dbReference type="PANTHER" id="PTHR11365:SF23">
    <property type="entry name" value="HYPOTHETICAL 5-OXOPROLINASE (EUROFUNG)-RELATED"/>
    <property type="match status" value="1"/>
</dbReference>
<dbReference type="InterPro" id="IPR002821">
    <property type="entry name" value="Hydantoinase_A"/>
</dbReference>
<dbReference type="InterPro" id="IPR045079">
    <property type="entry name" value="Oxoprolinase-like"/>
</dbReference>
<dbReference type="Pfam" id="PF19278">
    <property type="entry name" value="Hydant_A_C"/>
    <property type="match status" value="1"/>
</dbReference>
<proteinExistence type="predicted"/>
<evidence type="ECO:0000313" key="5">
    <source>
        <dbReference type="Proteomes" id="UP001162834"/>
    </source>
</evidence>
<accession>A0A9E7C0H4</accession>
<dbReference type="AlphaFoldDB" id="A0A9E7C0H4"/>
<feature type="domain" description="Hydantoinase/oxoprolinase N-terminal" evidence="2">
    <location>
        <begin position="5"/>
        <end position="184"/>
    </location>
</feature>
<dbReference type="EMBL" id="CP087164">
    <property type="protein sequence ID" value="UGS35624.1"/>
    <property type="molecule type" value="Genomic_DNA"/>
</dbReference>
<sequence>MSWTIGVDIGGTFTDIVVVGDRGEQVQWKQDSTPHRLSEAIELGLEAVAGELGVSLRELLTGTTSFVHGSTVATNTLIERNGPRVGLVCTAGFRDALYFRDGFKPDRFNLALPRPDDFVPRYLRLGVRERVLADGSIELPLDENSVAEVARTFAHHGVESVAVALLWSHVDPAHERRVREVLAERLPGIPVMLSSEILPEIGEWTRTSATVLSAYAYPRTATYLEELASWLAANGLDGSLQVMQINGGCAEVAQALRVPVNLVHSGPAAAPAASRHIAARAGLANALTIDMGGTSFEAGIMRDGEISLSRSEMIAFQPLGVAGVEIRSIGAGGGSIAWVDDGGALRVGPQSAGASPGPAAYDQGGESPTVTDANIVLGYLSTDAFLGGRRRLRGDLARAAIETHVARPLGLGDPVVAAAGVIRVVEENMVSAIRAVTVERGIDPRSFALISGGGAGSLHAARLAAALDIPRVVIPAQAGTLSAFGMTVTDMRHDHTAALFATTRDLDTTAVGAVLTDLEERALQDLRASGFADEDVRLERTVDARYAGQIHELITPVPAGQFDDEAVRELAESFHGMHRERFTYALEAAPIELLHWRVSGIGRRAQGEAAPLAMTGGGDPAPASRGTRRAYLLEQGEFADVPVYASEALAPGAEVAGPAILDGATTTILVPAGHRLVGDGVQTYVMERV</sequence>
<evidence type="ECO:0000259" key="3">
    <source>
        <dbReference type="Pfam" id="PF19278"/>
    </source>
</evidence>
<name>A0A9E7C0H4_9ACTN</name>
<dbReference type="GO" id="GO:0016874">
    <property type="term" value="F:ligase activity"/>
    <property type="evidence" value="ECO:0007669"/>
    <property type="project" value="UniProtKB-KW"/>
</dbReference>
<dbReference type="InterPro" id="IPR049517">
    <property type="entry name" value="ACX-like_C"/>
</dbReference>
<dbReference type="Proteomes" id="UP001162834">
    <property type="component" value="Chromosome"/>
</dbReference>
<organism evidence="4 5">
    <name type="scientific">Capillimicrobium parvum</name>
    <dbReference type="NCBI Taxonomy" id="2884022"/>
    <lineage>
        <taxon>Bacteria</taxon>
        <taxon>Bacillati</taxon>
        <taxon>Actinomycetota</taxon>
        <taxon>Thermoleophilia</taxon>
        <taxon>Solirubrobacterales</taxon>
        <taxon>Capillimicrobiaceae</taxon>
        <taxon>Capillimicrobium</taxon>
    </lineage>
</organism>
<evidence type="ECO:0000313" key="4">
    <source>
        <dbReference type="EMBL" id="UGS35624.1"/>
    </source>
</evidence>
<dbReference type="Pfam" id="PF05378">
    <property type="entry name" value="Hydant_A_N"/>
    <property type="match status" value="1"/>
</dbReference>
<dbReference type="GO" id="GO:0006749">
    <property type="term" value="P:glutathione metabolic process"/>
    <property type="evidence" value="ECO:0007669"/>
    <property type="project" value="TreeGrafter"/>
</dbReference>
<feature type="domain" description="Hydantoinase A/oxoprolinase" evidence="1">
    <location>
        <begin position="206"/>
        <end position="494"/>
    </location>
</feature>